<evidence type="ECO:0000259" key="2">
    <source>
        <dbReference type="Pfam" id="PF20149"/>
    </source>
</evidence>
<sequence>MKRSTQSTKKALVRASEPVLRSQWQEGPSATLQGSAFSKTSAGALQQNKDIVNGVSSDVGTPSPPTSPETQVMREKRSRLVIRAHTVHPEYQELRGAEAMAKLNGLDVFSLNEEDQSDDSSMERGPPAKKARKSLSAKGLTAVRKRILNRAFIILRAQVCFENPYPDSEERLLMTLKAWGLALETCRVTHHYSKEDNVEITDKEKDLIVIRVGQLHGEMKTKARLVVQKSYGFDSDPTSSEGIEANCKLVEALLEDSEGKPCFIFANPFAEAIADRGLMFGHPAISHLLRLVWFNNKDKSDGLFWSAYFKDDMAPMPAIAWSCAAICCAIQEYSEGTLEGVRFSEEGYEGVYRGFLKELQNWHSWSSEPGRADIVSQLRRDTLKNMKSGLKLAKPGGSHTSKKDGFMFTSADYEAMEEAFRNRSNGSSSGEALSHSAD</sequence>
<gene>
    <name evidence="3" type="ORF">FISHEDRAFT_70551</name>
</gene>
<accession>A0A0D7AIJ3</accession>
<evidence type="ECO:0000313" key="3">
    <source>
        <dbReference type="EMBL" id="KIY51569.1"/>
    </source>
</evidence>
<evidence type="ECO:0000256" key="1">
    <source>
        <dbReference type="SAM" id="MobiDB-lite"/>
    </source>
</evidence>
<evidence type="ECO:0000313" key="4">
    <source>
        <dbReference type="Proteomes" id="UP000054144"/>
    </source>
</evidence>
<feature type="region of interest" description="Disordered" evidence="1">
    <location>
        <begin position="112"/>
        <end position="134"/>
    </location>
</feature>
<name>A0A0D7AIJ3_9AGAR</name>
<dbReference type="EMBL" id="KN881649">
    <property type="protein sequence ID" value="KIY51569.1"/>
    <property type="molecule type" value="Genomic_DNA"/>
</dbReference>
<protein>
    <recommendedName>
        <fullName evidence="2">DUF6532 domain-containing protein</fullName>
    </recommendedName>
</protein>
<dbReference type="InterPro" id="IPR045341">
    <property type="entry name" value="DUF6532"/>
</dbReference>
<feature type="region of interest" description="Disordered" evidence="1">
    <location>
        <begin position="1"/>
        <end position="31"/>
    </location>
</feature>
<reference evidence="3 4" key="1">
    <citation type="journal article" date="2015" name="Fungal Genet. Biol.">
        <title>Evolution of novel wood decay mechanisms in Agaricales revealed by the genome sequences of Fistulina hepatica and Cylindrobasidium torrendii.</title>
        <authorList>
            <person name="Floudas D."/>
            <person name="Held B.W."/>
            <person name="Riley R."/>
            <person name="Nagy L.G."/>
            <person name="Koehler G."/>
            <person name="Ransdell A.S."/>
            <person name="Younus H."/>
            <person name="Chow J."/>
            <person name="Chiniquy J."/>
            <person name="Lipzen A."/>
            <person name="Tritt A."/>
            <person name="Sun H."/>
            <person name="Haridas S."/>
            <person name="LaButti K."/>
            <person name="Ohm R.A."/>
            <person name="Kues U."/>
            <person name="Blanchette R.A."/>
            <person name="Grigoriev I.V."/>
            <person name="Minto R.E."/>
            <person name="Hibbett D.S."/>
        </authorList>
    </citation>
    <scope>NUCLEOTIDE SEQUENCE [LARGE SCALE GENOMIC DNA]</scope>
    <source>
        <strain evidence="3 4">ATCC 64428</strain>
    </source>
</reference>
<dbReference type="Proteomes" id="UP000054144">
    <property type="component" value="Unassembled WGS sequence"/>
</dbReference>
<organism evidence="3 4">
    <name type="scientific">Fistulina hepatica ATCC 64428</name>
    <dbReference type="NCBI Taxonomy" id="1128425"/>
    <lineage>
        <taxon>Eukaryota</taxon>
        <taxon>Fungi</taxon>
        <taxon>Dikarya</taxon>
        <taxon>Basidiomycota</taxon>
        <taxon>Agaricomycotina</taxon>
        <taxon>Agaricomycetes</taxon>
        <taxon>Agaricomycetidae</taxon>
        <taxon>Agaricales</taxon>
        <taxon>Fistulinaceae</taxon>
        <taxon>Fistulina</taxon>
    </lineage>
</organism>
<feature type="compositionally biased region" description="Polar residues" evidence="1">
    <location>
        <begin position="22"/>
        <end position="31"/>
    </location>
</feature>
<dbReference type="OrthoDB" id="3249407at2759"/>
<proteinExistence type="predicted"/>
<dbReference type="AlphaFoldDB" id="A0A0D7AIJ3"/>
<dbReference type="Pfam" id="PF20149">
    <property type="entry name" value="DUF6532"/>
    <property type="match status" value="1"/>
</dbReference>
<keyword evidence="4" id="KW-1185">Reference proteome</keyword>
<feature type="domain" description="DUF6532" evidence="2">
    <location>
        <begin position="151"/>
        <end position="362"/>
    </location>
</feature>